<dbReference type="PROSITE" id="PS00138">
    <property type="entry name" value="SUBTILASE_SER"/>
    <property type="match status" value="1"/>
</dbReference>
<dbReference type="Pfam" id="PF13620">
    <property type="entry name" value="CarboxypepD_reg"/>
    <property type="match status" value="2"/>
</dbReference>
<feature type="region of interest" description="Disordered" evidence="7">
    <location>
        <begin position="755"/>
        <end position="775"/>
    </location>
</feature>
<evidence type="ECO:0000256" key="4">
    <source>
        <dbReference type="ARBA" id="ARBA00022825"/>
    </source>
</evidence>
<protein>
    <submittedName>
        <fullName evidence="9">S8 family serine peptidase</fullName>
    </submittedName>
</protein>
<dbReference type="PROSITE" id="PS51892">
    <property type="entry name" value="SUBTILASE"/>
    <property type="match status" value="1"/>
</dbReference>
<sequence length="1178" mass="122245">MSAFDELRDRPPPRPTHGADTRRRRSAPMPLPARPPRGQHRRYRSLLSVLGICATALTAAPATAQATPPGPSFPAAAESKIDPAVLKRMDAAGARGDGRVEAAVVLRHGAPAVTPDDTAAEVRRSLARGTAADQAPVVDLVEARGDRVLNTFWLKNMVLVRATSDTLRDLAALAPVERVIPNFTLETPSGETVDSSDRTVARATAGSSTWGLARIGADKVHSERKITGAGVRVAVLDTGIDAAHPDLAGKLTSADPADPAHPGGWIEFDADGRPVPGSVPHDSAYHGTHVAGTVAGGDASGTQIGVAPGAELMGGLVIPGGRGSLAQVIAGMQWAIAPYAADGTPAGKPADVVSMSLGSDGYADELVEPARNIARAGIFPAFAIGNECFQGSASPGNVYESVSVGATDADDNVADFSCGEVVHKSNWSAPPAEWPDTYVVPDVSAPGVDVLSALPDGGYGTLDGTSMATPHVSGTVALMFQAQPDLTADEALAVLSGTSRADDRYGELPNARYGHGRIDAYAAVAEAALRSGVRGTVTDRRSGEPLAGVTVARSDTGRAVTTDASGHFSLRLAPGTHDLALSRFGYADTTSRQRVRADRYTDVPLELTRTRWTTVSGTLTYGPTGTTVPGATVSVLGVPDDLTAVTDRNGRYTVHDVPVGAYRIRAAAPGISRSRPLAVTVDGPSGTRGADLELPPPSATERASLTSQGSQPDSDAWWADLSDDGRIVAFASPASNLVPGDTNGTLDIFVTDRDRQTTERVSAASDGTEGDDFSLTPTLTADGRYVGFSSGAANLVPGDTNGQTDAFAHDRTTGVTERVSVASDGTAADGLSSAPSLSADGRYAVFNSDADNLVPGDTNGTTDVFLRDRKLGTTVRVSQAPDANPGNGASREQTISADARYIAFQSTADNLVPGDTDGTADVFVHDRLTGTTRLVDGPDGANTAPRISGDGTAVAFDNDWRLYVHDLRTGKNERVDVTGDGTPADQWGYAPSLSADGTKVAFYSYAANLAPGDTNGRADVFVRDRRAGTTVRVSDGLEDAEGDGTSALPALSGDGRYVAFESTSANLVDDDTNRHSDVFVHDLVAGPEARFAPHGLTVTPPRARPGAPVHVSARVKNVGEVRGTYTAVLTVAGEPEQHQDVTVRPGQEVTVRFTVRRAATGSYPVGIGPLTGEFGVRR</sequence>
<dbReference type="InterPro" id="IPR000209">
    <property type="entry name" value="Peptidase_S8/S53_dom"/>
</dbReference>
<dbReference type="PROSITE" id="PS00137">
    <property type="entry name" value="SUBTILASE_HIS"/>
    <property type="match status" value="1"/>
</dbReference>
<evidence type="ECO:0000256" key="6">
    <source>
        <dbReference type="RuleBase" id="RU003355"/>
    </source>
</evidence>
<evidence type="ECO:0000256" key="1">
    <source>
        <dbReference type="ARBA" id="ARBA00011073"/>
    </source>
</evidence>
<dbReference type="InterPro" id="IPR022398">
    <property type="entry name" value="Peptidase_S8_His-AS"/>
</dbReference>
<dbReference type="SUPFAM" id="SSF49464">
    <property type="entry name" value="Carboxypeptidase regulatory domain-like"/>
    <property type="match status" value="2"/>
</dbReference>
<evidence type="ECO:0000256" key="7">
    <source>
        <dbReference type="SAM" id="MobiDB-lite"/>
    </source>
</evidence>
<dbReference type="Proteomes" id="UP000324308">
    <property type="component" value="Chromosome"/>
</dbReference>
<dbReference type="PANTHER" id="PTHR43806">
    <property type="entry name" value="PEPTIDASE S8"/>
    <property type="match status" value="1"/>
</dbReference>
<organism evidence="9 10">
    <name type="scientific">Streptomyces tendae</name>
    <dbReference type="NCBI Taxonomy" id="1932"/>
    <lineage>
        <taxon>Bacteria</taxon>
        <taxon>Bacillati</taxon>
        <taxon>Actinomycetota</taxon>
        <taxon>Actinomycetes</taxon>
        <taxon>Kitasatosporales</taxon>
        <taxon>Streptomycetaceae</taxon>
        <taxon>Streptomyces</taxon>
    </lineage>
</organism>
<dbReference type="PRINTS" id="PR00723">
    <property type="entry name" value="SUBTILISIN"/>
</dbReference>
<dbReference type="Gene3D" id="2.120.10.30">
    <property type="entry name" value="TolB, C-terminal domain"/>
    <property type="match status" value="2"/>
</dbReference>
<dbReference type="PANTHER" id="PTHR43806:SF11">
    <property type="entry name" value="CEREVISIN-RELATED"/>
    <property type="match status" value="1"/>
</dbReference>
<dbReference type="InterPro" id="IPR008969">
    <property type="entry name" value="CarboxyPept-like_regulatory"/>
</dbReference>
<dbReference type="PROSITE" id="PS00136">
    <property type="entry name" value="SUBTILASE_ASP"/>
    <property type="match status" value="1"/>
</dbReference>
<accession>A0ABX5ZRG5</accession>
<dbReference type="SUPFAM" id="SSF82171">
    <property type="entry name" value="DPP6 N-terminal domain-like"/>
    <property type="match status" value="1"/>
</dbReference>
<evidence type="ECO:0000259" key="8">
    <source>
        <dbReference type="Pfam" id="PF00082"/>
    </source>
</evidence>
<dbReference type="Gene3D" id="2.60.40.1120">
    <property type="entry name" value="Carboxypeptidase-like, regulatory domain"/>
    <property type="match status" value="2"/>
</dbReference>
<keyword evidence="10" id="KW-1185">Reference proteome</keyword>
<feature type="domain" description="Peptidase S8/S53" evidence="8">
    <location>
        <begin position="228"/>
        <end position="516"/>
    </location>
</feature>
<dbReference type="InterPro" id="IPR036852">
    <property type="entry name" value="Peptidase_S8/S53_dom_sf"/>
</dbReference>
<evidence type="ECO:0000313" key="9">
    <source>
        <dbReference type="EMBL" id="QER87230.1"/>
    </source>
</evidence>
<dbReference type="SUPFAM" id="SSF52743">
    <property type="entry name" value="Subtilisin-like"/>
    <property type="match status" value="1"/>
</dbReference>
<dbReference type="InterPro" id="IPR023827">
    <property type="entry name" value="Peptidase_S8_Asp-AS"/>
</dbReference>
<dbReference type="InterPro" id="IPR023828">
    <property type="entry name" value="Peptidase_S8_Ser-AS"/>
</dbReference>
<evidence type="ECO:0000256" key="5">
    <source>
        <dbReference type="PROSITE-ProRule" id="PRU01240"/>
    </source>
</evidence>
<dbReference type="InterPro" id="IPR050131">
    <property type="entry name" value="Peptidase_S8_subtilisin-like"/>
</dbReference>
<feature type="compositionally biased region" description="Polar residues" evidence="7">
    <location>
        <begin position="701"/>
        <end position="712"/>
    </location>
</feature>
<dbReference type="InterPro" id="IPR015500">
    <property type="entry name" value="Peptidase_S8_subtilisin-rel"/>
</dbReference>
<feature type="compositionally biased region" description="Basic and acidic residues" evidence="7">
    <location>
        <begin position="1"/>
        <end position="21"/>
    </location>
</feature>
<dbReference type="EMBL" id="CP043959">
    <property type="protein sequence ID" value="QER87230.1"/>
    <property type="molecule type" value="Genomic_DNA"/>
</dbReference>
<dbReference type="Gene3D" id="3.40.50.200">
    <property type="entry name" value="Peptidase S8/S53 domain"/>
    <property type="match status" value="1"/>
</dbReference>
<proteinExistence type="inferred from homology"/>
<dbReference type="Pfam" id="PF07676">
    <property type="entry name" value="PD40"/>
    <property type="match status" value="2"/>
</dbReference>
<name>A0ABX5ZRG5_STRTE</name>
<feature type="active site" description="Charge relay system" evidence="5">
    <location>
        <position position="466"/>
    </location>
</feature>
<gene>
    <name evidence="9" type="ORF">F3L20_16195</name>
</gene>
<dbReference type="InterPro" id="IPR011042">
    <property type="entry name" value="6-blade_b-propeller_TolB-like"/>
</dbReference>
<feature type="active site" description="Charge relay system" evidence="5">
    <location>
        <position position="286"/>
    </location>
</feature>
<evidence type="ECO:0000256" key="3">
    <source>
        <dbReference type="ARBA" id="ARBA00022801"/>
    </source>
</evidence>
<feature type="region of interest" description="Disordered" evidence="7">
    <location>
        <begin position="677"/>
        <end position="715"/>
    </location>
</feature>
<feature type="region of interest" description="Disordered" evidence="7">
    <location>
        <begin position="1"/>
        <end position="40"/>
    </location>
</feature>
<feature type="active site" description="Charge relay system" evidence="5">
    <location>
        <position position="237"/>
    </location>
</feature>
<evidence type="ECO:0000256" key="2">
    <source>
        <dbReference type="ARBA" id="ARBA00022670"/>
    </source>
</evidence>
<keyword evidence="4 5" id="KW-0720">Serine protease</keyword>
<keyword evidence="3 5" id="KW-0378">Hydrolase</keyword>
<comment type="similarity">
    <text evidence="1 5 6">Belongs to the peptidase S8 family.</text>
</comment>
<evidence type="ECO:0000313" key="10">
    <source>
        <dbReference type="Proteomes" id="UP000324308"/>
    </source>
</evidence>
<dbReference type="Pfam" id="PF00082">
    <property type="entry name" value="Peptidase_S8"/>
    <property type="match status" value="1"/>
</dbReference>
<dbReference type="InterPro" id="IPR011659">
    <property type="entry name" value="WD40"/>
</dbReference>
<keyword evidence="2 5" id="KW-0645">Protease</keyword>
<reference evidence="9 10" key="1">
    <citation type="submission" date="2019-09" db="EMBL/GenBank/DDBJ databases">
        <title>Draft genome sequence of the Ebosin-producing strain Streptomyces sp. 139.</title>
        <authorList>
            <person name="Ai L."/>
            <person name="Geng M."/>
            <person name="Ma M."/>
            <person name="Bai L."/>
        </authorList>
    </citation>
    <scope>NUCLEOTIDE SEQUENCE [LARGE SCALE GENOMIC DNA]</scope>
    <source>
        <strain evidence="9 10">139</strain>
    </source>
</reference>